<feature type="repeat" description="RCC1" evidence="11">
    <location>
        <begin position="695"/>
        <end position="746"/>
    </location>
</feature>
<evidence type="ECO:0000256" key="11">
    <source>
        <dbReference type="PROSITE-ProRule" id="PRU00235"/>
    </source>
</evidence>
<dbReference type="GO" id="GO:0005737">
    <property type="term" value="C:cytoplasm"/>
    <property type="evidence" value="ECO:0007669"/>
    <property type="project" value="UniProtKB-SubCell"/>
</dbReference>
<dbReference type="FunFam" id="3.30.2160.10:FF:000010">
    <property type="entry name" value="E3 ubiquitin-protein ligase HERC2 isoform X2"/>
    <property type="match status" value="1"/>
</dbReference>
<feature type="repeat" description="RCC1" evidence="11">
    <location>
        <begin position="3116"/>
        <end position="3167"/>
    </location>
</feature>
<dbReference type="CDD" id="cd00078">
    <property type="entry name" value="HECTc"/>
    <property type="match status" value="1"/>
</dbReference>
<feature type="region of interest" description="Disordered" evidence="12">
    <location>
        <begin position="3514"/>
        <end position="3555"/>
    </location>
</feature>
<dbReference type="Pfam" id="PF00415">
    <property type="entry name" value="RCC1"/>
    <property type="match status" value="4"/>
</dbReference>
<evidence type="ECO:0000256" key="8">
    <source>
        <dbReference type="ARBA" id="ARBA00022737"/>
    </source>
</evidence>
<comment type="caution">
    <text evidence="16">The sequence shown here is derived from an EMBL/GenBank/DDBJ whole genome shotgun (WGS) entry which is preliminary data.</text>
</comment>
<dbReference type="Pfam" id="PF11515">
    <property type="entry name" value="Cul7"/>
    <property type="match status" value="1"/>
</dbReference>
<evidence type="ECO:0000256" key="12">
    <source>
        <dbReference type="SAM" id="MobiDB-lite"/>
    </source>
</evidence>
<dbReference type="PANTHER" id="PTHR22872:SF2">
    <property type="entry name" value="INHIBITOR OF BRUTON TYROSINE KINASE"/>
    <property type="match status" value="1"/>
</dbReference>
<evidence type="ECO:0000313" key="16">
    <source>
        <dbReference type="EMBL" id="CAG5041810.1"/>
    </source>
</evidence>
<dbReference type="InterPro" id="IPR010606">
    <property type="entry name" value="Mib_Herc2"/>
</dbReference>
<evidence type="ECO:0000256" key="2">
    <source>
        <dbReference type="ARBA" id="ARBA00004496"/>
    </source>
</evidence>
<dbReference type="EC" id="2.3.2.26" evidence="4"/>
<evidence type="ECO:0000256" key="6">
    <source>
        <dbReference type="ARBA" id="ARBA00022553"/>
    </source>
</evidence>
<dbReference type="InterPro" id="IPR021097">
    <property type="entry name" value="CPH_domain"/>
</dbReference>
<keyword evidence="6" id="KW-0597">Phosphoprotein</keyword>
<gene>
    <name evidence="16" type="ORF">PAPOLLO_LOCUS22254</name>
</gene>
<feature type="repeat" description="RCC1" evidence="11">
    <location>
        <begin position="598"/>
        <end position="651"/>
    </location>
</feature>
<dbReference type="PANTHER" id="PTHR22872">
    <property type="entry name" value="BTK-BINDING PROTEIN-RELATED"/>
    <property type="match status" value="1"/>
</dbReference>
<feature type="repeat" description="RCC1" evidence="11">
    <location>
        <begin position="4265"/>
        <end position="4316"/>
    </location>
</feature>
<dbReference type="InterPro" id="IPR051625">
    <property type="entry name" value="Signaling_Regulatory_Domain"/>
</dbReference>
<keyword evidence="7" id="KW-0808">Transferase</keyword>
<dbReference type="SMART" id="SM01337">
    <property type="entry name" value="APC10"/>
    <property type="match status" value="1"/>
</dbReference>
<evidence type="ECO:0000313" key="17">
    <source>
        <dbReference type="Proteomes" id="UP000691718"/>
    </source>
</evidence>
<feature type="repeat" description="RCC1" evidence="11">
    <location>
        <begin position="546"/>
        <end position="597"/>
    </location>
</feature>
<keyword evidence="8" id="KW-0677">Repeat</keyword>
<comment type="subcellular location">
    <subcellularLocation>
        <location evidence="2">Cytoplasm</location>
    </subcellularLocation>
</comment>
<feature type="repeat" description="RCC1" evidence="11">
    <location>
        <begin position="3168"/>
        <end position="3219"/>
    </location>
</feature>
<dbReference type="InterPro" id="IPR004939">
    <property type="entry name" value="APC_su10/DOC_dom"/>
</dbReference>
<reference evidence="16" key="1">
    <citation type="submission" date="2021-04" db="EMBL/GenBank/DDBJ databases">
        <authorList>
            <person name="Tunstrom K."/>
        </authorList>
    </citation>
    <scope>NUCLEOTIDE SEQUENCE</scope>
</reference>
<feature type="repeat" description="RCC1" evidence="11">
    <location>
        <begin position="3062"/>
        <end position="3115"/>
    </location>
</feature>
<protein>
    <recommendedName>
        <fullName evidence="4">HECT-type E3 ubiquitin transferase</fullName>
        <ecNumber evidence="4">2.3.2.26</ecNumber>
    </recommendedName>
</protein>
<feature type="repeat" description="RCC1" evidence="11">
    <location>
        <begin position="4053"/>
        <end position="4106"/>
    </location>
</feature>
<dbReference type="InterPro" id="IPR000569">
    <property type="entry name" value="HECT_dom"/>
</dbReference>
<dbReference type="GO" id="GO:0016567">
    <property type="term" value="P:protein ubiquitination"/>
    <property type="evidence" value="ECO:0007669"/>
    <property type="project" value="InterPro"/>
</dbReference>
<feature type="repeat" description="RCC1" evidence="11">
    <location>
        <begin position="4317"/>
        <end position="4368"/>
    </location>
</feature>
<dbReference type="PROSITE" id="PS50012">
    <property type="entry name" value="RCC1_3"/>
    <property type="match status" value="17"/>
</dbReference>
<feature type="repeat" description="RCC1" evidence="11">
    <location>
        <begin position="3222"/>
        <end position="3273"/>
    </location>
</feature>
<feature type="active site" description="Glycyl thioester intermediate" evidence="10">
    <location>
        <position position="4800"/>
    </location>
</feature>
<dbReference type="GO" id="GO:0061630">
    <property type="term" value="F:ubiquitin protein ligase activity"/>
    <property type="evidence" value="ECO:0007669"/>
    <property type="project" value="UniProtKB-EC"/>
</dbReference>
<evidence type="ECO:0000259" key="14">
    <source>
        <dbReference type="PROSITE" id="PS50237"/>
    </source>
</evidence>
<dbReference type="OrthoDB" id="239701at2759"/>
<keyword evidence="17" id="KW-1185">Reference proteome</keyword>
<feature type="repeat" description="RCC1" evidence="11">
    <location>
        <begin position="3274"/>
        <end position="3325"/>
    </location>
</feature>
<comment type="pathway">
    <text evidence="3">Protein modification; protein ubiquitination.</text>
</comment>
<name>A0A8S3XUI9_PARAO</name>
<dbReference type="FunFam" id="3.30.2410.10:FF:000006">
    <property type="entry name" value="probable E3 ubiquitin-protein ligase HERC1 isoform X2"/>
    <property type="match status" value="1"/>
</dbReference>
<evidence type="ECO:0000256" key="7">
    <source>
        <dbReference type="ARBA" id="ARBA00022679"/>
    </source>
</evidence>
<dbReference type="Pfam" id="PF00632">
    <property type="entry name" value="HECT"/>
    <property type="match status" value="1"/>
</dbReference>
<evidence type="ECO:0000259" key="13">
    <source>
        <dbReference type="PROSITE" id="PS50030"/>
    </source>
</evidence>
<evidence type="ECO:0000256" key="10">
    <source>
        <dbReference type="PROSITE-ProRule" id="PRU00104"/>
    </source>
</evidence>
<dbReference type="SMART" id="SM00119">
    <property type="entry name" value="HECTc"/>
    <property type="match status" value="1"/>
</dbReference>
<dbReference type="PROSITE" id="PS50237">
    <property type="entry name" value="HECT"/>
    <property type="match status" value="1"/>
</dbReference>
<feature type="repeat" description="RCC1" evidence="11">
    <location>
        <begin position="4213"/>
        <end position="4264"/>
    </location>
</feature>
<evidence type="ECO:0000256" key="9">
    <source>
        <dbReference type="ARBA" id="ARBA00022786"/>
    </source>
</evidence>
<feature type="region of interest" description="Disordered" evidence="12">
    <location>
        <begin position="4845"/>
        <end position="4877"/>
    </location>
</feature>
<evidence type="ECO:0000256" key="3">
    <source>
        <dbReference type="ARBA" id="ARBA00004906"/>
    </source>
</evidence>
<dbReference type="EMBL" id="CAJQZP010001367">
    <property type="protein sequence ID" value="CAG5041810.1"/>
    <property type="molecule type" value="Genomic_DNA"/>
</dbReference>
<dbReference type="Proteomes" id="UP000691718">
    <property type="component" value="Unassembled WGS sequence"/>
</dbReference>
<dbReference type="PROSITE" id="PS51416">
    <property type="entry name" value="MIB_HERC2"/>
    <property type="match status" value="1"/>
</dbReference>
<sequence length="4877" mass="526462">MSASEDLEDFIFRPQQHLDAKWLNPDLQDALHNPDSLSTLFNSLIQDREIYFESGNGLVNAAGITAKLGDSGKYYCGLRILTCTCCDGLCGPHSGCACDACSALSSEEEQRVAIQSKLVVPPPSIQVIDDLKWKQDPGPECLQSLMESLMWEQRMRAINAVVSCSFISQIRRLIVLCNRHLVAVIRDQSHNKEIKKIKIDNKPPHVISNRALSNVVNTLNKPVEISSETQEETEEHTDDSESAIGLARVGARAALRLALSLVRRAWRCGEDADVCSALLRDALDAVRALPDAALYAGAGLGVTQAPRSQKIWAEVVDSAAKFLHQVVAGEVGCNVPLGDWRTSLCVWVELCARRAELPALLKAADVLVALPPRQKRQPDNRIILEECTAPLGPFLRRMAKVTAPNPIVNNETTAEDNYTELYLKELNIPAGDGLMEVRKAGIALLCHLDRLGAPLLPPLKGFVTCTESAQEVVSIGSGPLQLGSLRIQQIACAEKLALLLTHDGAVYTLPYDTLTPHLVPGLESKTITQVSCHGAGRHYLCCGSCGGAWSWGAGEDGRLGHGDTAPRDAPAALHHLAHHEVIRVAAGPASSAVITSRGALYTWGRGAHGRLGHGTVENCLTPQPVSFNAHNIERVIDIALGWGESYTLCCTLEGAVQVFGENEGGAPHALSSLSVFRVTRVYTGEHWHAVLTDSGQVYTWGKGDGYRLGHGSLESFKIPKLLEGLQGVKVVDLSLGASHGIALTSEGALYAWGTHERAQISKPVPQLLQVFNSSFKANGSSSAPTQIFAWSEENPRDLPSSMPFVIDLSENTFIYLERLLRIAVDQSSTATIKENECLAIACLNLLRLQVHAWQCSRGAESAAGEGAGEGAGGERRAWCGGVHGALVALAEGRAGAGAAAAARRALAAAWPLLLPTPQLRAHHLIALLPHGSAPASAGARFMTELLVWSLLGGGGLRDALKNALQAHSTDTYNHLQLDDEYDQVDIVTGQRGSQSSANADDVDVVQGGCTEEYQIDNATSSENGASVPLMHLVKHLIRNTTCQTQMHINAIINGETSKTDDPKAHDTVSPSCDLLIRFQRLLFCEAMWSRGGRSTRGGVRALLTQYSALLAEHVDATLTSFTRALRRADSNQMVALCDVINSDIIGRVVSEACAWVCACAARASCALLECATPLAGVARACDRAACALPAAARLDADLLAWPGLFARKHRRATTLLRKCDIQNHIKEGGSWIVVAGHVFDVENFDCANASTVELVRKLRGCDATEALSEEPHAAFLSSITEKCVGLYADQIYSHRCQESTSSLRALHVLSSCAFNLALGLAQCGVRLARSLPEQQAERDAAAYAAAVFLRGGLQVSQLTNPFEEEKAEARSGSSTGGNSPAGETPAAPRLSVAPAPARAVALLHALAEPRLHDPLALHLWWACERREGCAPHFPPEHPLEELRRALLAALLFHAGLKEHALATATTEMEKGEVKLSPAMSEIVKAVQQSKWTLMRTRQQLSRGYKEVCAAPLERARFLLHEVRAAISPAVTALQKRPPSHRPPTAKRIFQKVMRMAKSPSFNKCFETTKDLRNRQNSLSKSMLRTTGSLLQGDALLIKSTIGHTSSKATEDIHIKVTEPKSHSNAEGVNDPALKDAANQQTKYKLKLKVKPLEKDLKNASNYDDMRNEARSDIKISERDDVLDKDDDKTPTNEVSISSINDITDNSILKESIESEKQVMLLADDLKNQLITADEEKDDDNSERNKFVNAWVARLACEEKDLYWMLEEVTQEQQKLTTAIIDFVMTEEPCDIDILRRALYCQVQRAEIRKNGYKIINKILHLSQTMSESVKYAALSGLLGASMADSAPRTPLKPTVPLTSPLKGIESVIPYSKYMVLLERSKLMDFILIELKAKVLEGEQHQPLPLKMSANYGAHALLNKPSRARFLISLLALMIEGFNGPELEQLINGGALSSCLTLLKQIGGDTTQYTSLICHGTKSKSECLVIYEDERLGARARGASLSGPELASLMKIGTRVVRGKDWKWGDQDGVPGGEGRVIGELGEDGWVRVAWDAGGTNSYRMGKEGKYDLKLARSPSPPPSVDETMHGTVESNVEWWPVSEVRAACTCALRVACVRAGGQSGTAGAGGAARRNVAALQRRLLALARALHAPPPTAFAAHSHTALALLRASAQTPEMRRSLCTDSWFELCYSIISATDKPISQDLIYLQIQSIWLLKHVLMEHNGAAEWRKTVTAQLLALVGRLWLETHVADPALRPNHLMVVTGDEEELDNRWRAPATASYTGTTCAAVVNLVRQLHAAPQWQTPITALLLEKLQLAAQMITSDWHWWSHTSQDLTQTVKPSPPSLNTCLIAGALGVVGGVEWRNRLGQKVTAGSPPRNAIVTQLSPRAKVTIIHDDNSVSKVDLNSVTSAECERLPQALGGGESALRVCAALLGAAPNVLPLHPHHLPAEVDVYGLRRQQMELLMLCAVRGLLTTRTRLRKVLMQPPDNAGTMERGGSTGTEGTLLRRLLSLATRPSPLAAAYSPRDLATAAVAIAHQLAAHVAGNHGDEKDVDSPPDFPIIDKSNMMQVSMGPSTSTASLSRKDLNTWANSSQVQQVIEMGFSRHAVYSAIQTLGGNSIPTVEALVAYLLEQQQHGFDETVYEVKPQTSKQEKRPAPYRWRSCFASEEEYAQYLSDIIAPGMTVRCCKAYESVALGDVGQVQKIERDIKQNVFLHVEWRGLGRVCGVRALHAEVVSGAPPFAPGDRVRVRAAVTQPRYKWGCIDHTCVGTVTGISSNGRDLTVDFPQQPGWTGQVSEMELVTDQSEWGESAGGAAVGWRGAVRAVRVSSCRPGAGARRLLDAQPHTYWQSSSGTGQHWIRVSMRSGVRVRRLGLGVAGGAHAAGALCVRGGASFEEAALVPLAAAPCAPSVPVAPGASRDRQPAHLAQVQLLADCKQYYPCIEIGIKQNRNVNADCRVHGLYITGFRPNPLYSEILMSMNFIAEDWMEKDNPTGATSAETNPASLPSDCPKVYVWGLNDKDQLGCVKGSKVKVPVFSPVLSALRPVHIAGGSKTLFVVSHDGKLYACGEGTNGRLGLGHSNNVSTPRANPYLAHALVRRVAVHSGGKHALALTADGKVYSWGEGEDGKLGHGNRLTLEAPRLIESLAGERVVGVACGSAHSACVTARGHLYTWGLGEYGRLGHGDDVTQLAPKMVEALAGFRVIQVACGSRDAQTLALTACGKVFSWGDGDFGKLGRGGSDGCAVPMNIERLNTLGVIQVECGAQFSLALTRDGEVWTWGKGDYFRLGHGLDAHVRRPTLVEALRGRRVVHVAVGALHCLAVTSDNQPVRQQNVIEVVVSTHVKKIIPQTILLFSRFKYALDGCRKVKTVWAWGDNDHGQQGNGTTCVNRRPALVAGVEGVQRAAAGSSHSAAWALRPAARALPPAPHLAPLPFPTLKDPLGAHSLGLYSEESAIEEPQGPRPSLASAALALEPPVAVQHALSLLLLALHITQARSFLVEALRAHEACSTVPVSASLDAEDDDTETDARTGGGEAPADRATLPSGASSPLSGSISSRHSAVMSSSAVSVAAATMTVQQAEAPKLVLDDFTSQLGESDARALVDLLKLAAAGRVPDANNAVKVITDVLMALCGSKPAVADMVVEVCVCELEEAAAGAGRAPPLPTTVDSPHPYADDTDISGVVKIPGASSLRVTFEQGCSTERRNDPLTISDAAGRVLATRSGREPADWAQEIIVNGDELRWRFTSDGSVTGWGWRFTVYPILPAHSVAESGSDRYVLSCPSVELAWRLLDGPLLTAISNDHQLAPRLAQALAICAQMPTLSWRARVWCVRRLRGVVCGGAGDAGAGAGAGAGVPPALQQLPQLLQAQYEHEEPALRTGTHLLHTHYLKELAWLACGLRVDSRVCGGADAARWAWFKRYCLCVRTADALIRRAPLPVPFLADVRKRLAELGVYNVDDTAGDAPYPWEDNTKFTKQHDEQLLHWVNKRAEEWSGWWGGGARGCAVYGWGHNHRGQLGGVDGAKVRSPAPCLALAALSPVQLVGGEQTLFAVTPDGKVYATGYGAGGRLGIGGIDSVSQPTLLASIQHVFITKVACNSGGKHCLALSADGDVYSWGEGEDGKLGHGNRVSYDRPKLITALSGLEVVAIACGGAHSACLTARGRIYTWGKGRYGRLGHGDSEDQLVPKMVEALSQHRVIDVACGSGDAQTLCITDDDNVWSWGDGDYGKLGRGGSEGCKLPMRIDCLKGLRVIKVECGSQFSVALCQCGSVYTWGKGDYHRLGHGSYEHVRRPMRVTGMQGKMITSIATGSLHCVACTDTGEVYTWGDNDEGQLGDGTTLAAQRPRLLVALQGKRVTKVACGSAHTVALCVEAPRAPRPPPPPPLECHLLRDLPTPLICNRLVLLHQFSELVCPNLQLLILDGPLDQLRTLLFYSVKEAAFRKAIMATMVRERQHGPVVELSRVGARRARRGGAGLAGPGGMRSVFGQMVARLPALTQDALALPHRVWKVKFVGESVDDCGGGYSESIAEMCEELQNGSLPLLMVTPNGRGDAGASRDAFLLNPTANTPLHLNCFRFLGVLMGIAVRTGSPLSLSLAEGVWRQLAGQALRPQDLAEVDKDFLPALLCIRDMTPANKELQNLELPFSIPSAAGHEVPLSTRHKRVTPDNKDEYVQLALHYRLHEFDEQVRAVRDGMSRVIPAPLLALFSAAELETLVCGSPDIPVHALRASATYKGIDPNAPLVQWFWEVMEELSGSERALFLRFVWGRTRLPRAPQDPRQRDFVLQVLDKYQPPDHFLPESYTCFFLLKMPRYSCKAVLREKLRYAIHFCKSIDTDEYARVALSAAERVSSEESDSDDAAPPAHTPHPPALYSLTRPPTWL</sequence>
<feature type="region of interest" description="Disordered" evidence="12">
    <location>
        <begin position="1362"/>
        <end position="1390"/>
    </location>
</feature>
<proteinExistence type="predicted"/>
<keyword evidence="5" id="KW-0963">Cytoplasm</keyword>
<dbReference type="Pfam" id="PF06701">
    <property type="entry name" value="MIB_HERC2"/>
    <property type="match status" value="1"/>
</dbReference>
<feature type="domain" description="HECT" evidence="14">
    <location>
        <begin position="4495"/>
        <end position="4832"/>
    </location>
</feature>
<dbReference type="PROSITE" id="PS50030">
    <property type="entry name" value="UBA"/>
    <property type="match status" value="1"/>
</dbReference>
<keyword evidence="9 10" id="KW-0833">Ubl conjugation pathway</keyword>
<evidence type="ECO:0000256" key="1">
    <source>
        <dbReference type="ARBA" id="ARBA00000885"/>
    </source>
</evidence>
<dbReference type="FunFam" id="2.130.10.30:FF:000003">
    <property type="entry name" value="E3 ubiquitin-protein ligase HERC2 isoform X1"/>
    <property type="match status" value="1"/>
</dbReference>
<dbReference type="GO" id="GO:0046872">
    <property type="term" value="F:metal ion binding"/>
    <property type="evidence" value="ECO:0007669"/>
    <property type="project" value="InterPro"/>
</dbReference>
<evidence type="ECO:0000259" key="15">
    <source>
        <dbReference type="PROSITE" id="PS51416"/>
    </source>
</evidence>
<feature type="repeat" description="RCC1" evidence="11">
    <location>
        <begin position="4107"/>
        <end position="4158"/>
    </location>
</feature>
<dbReference type="InterPro" id="IPR058923">
    <property type="entry name" value="RCC1-like_dom"/>
</dbReference>
<comment type="catalytic activity">
    <reaction evidence="1">
        <text>S-ubiquitinyl-[E2 ubiquitin-conjugating enzyme]-L-cysteine + [acceptor protein]-L-lysine = [E2 ubiquitin-conjugating enzyme]-L-cysteine + N(6)-ubiquitinyl-[acceptor protein]-L-lysine.</text>
        <dbReference type="EC" id="2.3.2.26"/>
    </reaction>
</comment>
<dbReference type="Pfam" id="PF25390">
    <property type="entry name" value="WD40_RLD"/>
    <property type="match status" value="2"/>
</dbReference>
<evidence type="ECO:0000256" key="4">
    <source>
        <dbReference type="ARBA" id="ARBA00012485"/>
    </source>
</evidence>
<feature type="domain" description="MIB/HERC2" evidence="15">
    <location>
        <begin position="2001"/>
        <end position="2074"/>
    </location>
</feature>
<feature type="repeat" description="RCC1" evidence="11">
    <location>
        <begin position="4159"/>
        <end position="4210"/>
    </location>
</feature>
<feature type="repeat" description="RCC1" evidence="11">
    <location>
        <begin position="3010"/>
        <end position="3061"/>
    </location>
</feature>
<feature type="domain" description="UBA" evidence="13">
    <location>
        <begin position="2588"/>
        <end position="2632"/>
    </location>
</feature>
<accession>A0A8S3XUI9</accession>
<organism evidence="16 17">
    <name type="scientific">Parnassius apollo</name>
    <name type="common">Apollo butterfly</name>
    <name type="synonym">Papilio apollo</name>
    <dbReference type="NCBI Taxonomy" id="110799"/>
    <lineage>
        <taxon>Eukaryota</taxon>
        <taxon>Metazoa</taxon>
        <taxon>Ecdysozoa</taxon>
        <taxon>Arthropoda</taxon>
        <taxon>Hexapoda</taxon>
        <taxon>Insecta</taxon>
        <taxon>Pterygota</taxon>
        <taxon>Neoptera</taxon>
        <taxon>Endopterygota</taxon>
        <taxon>Lepidoptera</taxon>
        <taxon>Glossata</taxon>
        <taxon>Ditrysia</taxon>
        <taxon>Papilionoidea</taxon>
        <taxon>Papilionidae</taxon>
        <taxon>Parnassiinae</taxon>
        <taxon>Parnassini</taxon>
        <taxon>Parnassius</taxon>
        <taxon>Parnassius</taxon>
    </lineage>
</organism>
<dbReference type="InterPro" id="IPR015940">
    <property type="entry name" value="UBA"/>
</dbReference>
<dbReference type="InterPro" id="IPR000408">
    <property type="entry name" value="Reg_chr_condens"/>
</dbReference>
<dbReference type="FunFam" id="2.30.30.40:FF:000074">
    <property type="entry name" value="E3 ubiquitin-protein ligase HERC2 isoform X1"/>
    <property type="match status" value="1"/>
</dbReference>
<feature type="repeat" description="RCC1" evidence="11">
    <location>
        <begin position="3368"/>
        <end position="3417"/>
    </location>
</feature>
<evidence type="ECO:0000256" key="5">
    <source>
        <dbReference type="ARBA" id="ARBA00022490"/>
    </source>
</evidence>
<feature type="repeat" description="RCC1" evidence="11">
    <location>
        <begin position="4001"/>
        <end position="4052"/>
    </location>
</feature>
<feature type="compositionally biased region" description="Low complexity" evidence="12">
    <location>
        <begin position="3542"/>
        <end position="3555"/>
    </location>
</feature>